<dbReference type="AlphaFoldDB" id="A0A0C2X1S3"/>
<name>A0A0C2X1S3_SERVB</name>
<accession>A0A0C2X1S3</accession>
<evidence type="ECO:0000313" key="1">
    <source>
        <dbReference type="EMBL" id="KIM23427.1"/>
    </source>
</evidence>
<keyword evidence="2" id="KW-1185">Reference proteome</keyword>
<dbReference type="Proteomes" id="UP000054097">
    <property type="component" value="Unassembled WGS sequence"/>
</dbReference>
<reference evidence="2" key="2">
    <citation type="submission" date="2015-01" db="EMBL/GenBank/DDBJ databases">
        <title>Evolutionary Origins and Diversification of the Mycorrhizal Mutualists.</title>
        <authorList>
            <consortium name="DOE Joint Genome Institute"/>
            <consortium name="Mycorrhizal Genomics Consortium"/>
            <person name="Kohler A."/>
            <person name="Kuo A."/>
            <person name="Nagy L.G."/>
            <person name="Floudas D."/>
            <person name="Copeland A."/>
            <person name="Barry K.W."/>
            <person name="Cichocki N."/>
            <person name="Veneault-Fourrey C."/>
            <person name="LaButti K."/>
            <person name="Lindquist E.A."/>
            <person name="Lipzen A."/>
            <person name="Lundell T."/>
            <person name="Morin E."/>
            <person name="Murat C."/>
            <person name="Riley R."/>
            <person name="Ohm R."/>
            <person name="Sun H."/>
            <person name="Tunlid A."/>
            <person name="Henrissat B."/>
            <person name="Grigoriev I.V."/>
            <person name="Hibbett D.S."/>
            <person name="Martin F."/>
        </authorList>
    </citation>
    <scope>NUCLEOTIDE SEQUENCE [LARGE SCALE GENOMIC DNA]</scope>
    <source>
        <strain evidence="2">MAFF 305830</strain>
    </source>
</reference>
<proteinExistence type="predicted"/>
<evidence type="ECO:0000313" key="2">
    <source>
        <dbReference type="Proteomes" id="UP000054097"/>
    </source>
</evidence>
<dbReference type="EMBL" id="KN824337">
    <property type="protein sequence ID" value="KIM23427.1"/>
    <property type="molecule type" value="Genomic_DNA"/>
</dbReference>
<dbReference type="HOGENOM" id="CLU_3033883_0_0_1"/>
<protein>
    <submittedName>
        <fullName evidence="1">Uncharacterized protein</fullName>
    </submittedName>
</protein>
<sequence length="55" mass="6019">MNMFSPVSAPKVHGCNTLPTKRLVTDTALPLSVGNVEKRKSWCVGQRFIASKVAF</sequence>
<reference evidence="1 2" key="1">
    <citation type="submission" date="2014-04" db="EMBL/GenBank/DDBJ databases">
        <authorList>
            <consortium name="DOE Joint Genome Institute"/>
            <person name="Kuo A."/>
            <person name="Zuccaro A."/>
            <person name="Kohler A."/>
            <person name="Nagy L.G."/>
            <person name="Floudas D."/>
            <person name="Copeland A."/>
            <person name="Barry K.W."/>
            <person name="Cichocki N."/>
            <person name="Veneault-Fourrey C."/>
            <person name="LaButti K."/>
            <person name="Lindquist E.A."/>
            <person name="Lipzen A."/>
            <person name="Lundell T."/>
            <person name="Morin E."/>
            <person name="Murat C."/>
            <person name="Sun H."/>
            <person name="Tunlid A."/>
            <person name="Henrissat B."/>
            <person name="Grigoriev I.V."/>
            <person name="Hibbett D.S."/>
            <person name="Martin F."/>
            <person name="Nordberg H.P."/>
            <person name="Cantor M.N."/>
            <person name="Hua S.X."/>
        </authorList>
    </citation>
    <scope>NUCLEOTIDE SEQUENCE [LARGE SCALE GENOMIC DNA]</scope>
    <source>
        <strain evidence="1 2">MAFF 305830</strain>
    </source>
</reference>
<gene>
    <name evidence="1" type="ORF">M408DRAFT_332354</name>
</gene>
<organism evidence="1 2">
    <name type="scientific">Serendipita vermifera MAFF 305830</name>
    <dbReference type="NCBI Taxonomy" id="933852"/>
    <lineage>
        <taxon>Eukaryota</taxon>
        <taxon>Fungi</taxon>
        <taxon>Dikarya</taxon>
        <taxon>Basidiomycota</taxon>
        <taxon>Agaricomycotina</taxon>
        <taxon>Agaricomycetes</taxon>
        <taxon>Sebacinales</taxon>
        <taxon>Serendipitaceae</taxon>
        <taxon>Serendipita</taxon>
    </lineage>
</organism>